<feature type="compositionally biased region" description="Polar residues" evidence="3">
    <location>
        <begin position="210"/>
        <end position="219"/>
    </location>
</feature>
<dbReference type="GeneTree" id="ENSGT00510000048142"/>
<feature type="compositionally biased region" description="Acidic residues" evidence="3">
    <location>
        <begin position="549"/>
        <end position="568"/>
    </location>
</feature>
<feature type="region of interest" description="Disordered" evidence="3">
    <location>
        <begin position="418"/>
        <end position="653"/>
    </location>
</feature>
<dbReference type="RefSeq" id="XP_017262654.1">
    <property type="nucleotide sequence ID" value="XM_017407165.3"/>
</dbReference>
<evidence type="ECO:0000259" key="4">
    <source>
        <dbReference type="Pfam" id="PF08698"/>
    </source>
</evidence>
<dbReference type="GO" id="GO:0003723">
    <property type="term" value="F:RNA binding"/>
    <property type="evidence" value="ECO:0007669"/>
    <property type="project" value="TreeGrafter"/>
</dbReference>
<dbReference type="InterPro" id="IPR014810">
    <property type="entry name" value="Fcf2_C"/>
</dbReference>
<feature type="compositionally biased region" description="Basic residues" evidence="3">
    <location>
        <begin position="835"/>
        <end position="846"/>
    </location>
</feature>
<feature type="compositionally biased region" description="Polar residues" evidence="3">
    <location>
        <begin position="637"/>
        <end position="649"/>
    </location>
</feature>
<evidence type="ECO:0000313" key="5">
    <source>
        <dbReference type="Ensembl" id="ENSKMAP00000030161.1"/>
    </source>
</evidence>
<feature type="compositionally biased region" description="Basic residues" evidence="3">
    <location>
        <begin position="186"/>
        <end position="198"/>
    </location>
</feature>
<feature type="compositionally biased region" description="Low complexity" evidence="3">
    <location>
        <begin position="132"/>
        <end position="142"/>
    </location>
</feature>
<feature type="compositionally biased region" description="Basic and acidic residues" evidence="3">
    <location>
        <begin position="288"/>
        <end position="298"/>
    </location>
</feature>
<protein>
    <submittedName>
        <fullName evidence="5">Deoxynucleotidyltransferase, terminal, interacting protein 2</fullName>
    </submittedName>
</protein>
<feature type="compositionally biased region" description="Basic and acidic residues" evidence="3">
    <location>
        <begin position="425"/>
        <end position="441"/>
    </location>
</feature>
<dbReference type="OrthoDB" id="427886at2759"/>
<dbReference type="PANTHER" id="PTHR21686">
    <property type="entry name" value="DEOXYNUCLEOTIDYLTRANSFERASE TERMINAL-INTERACTING PROTEIN 2"/>
    <property type="match status" value="1"/>
</dbReference>
<reference evidence="5" key="1">
    <citation type="submission" date="2025-08" db="UniProtKB">
        <authorList>
            <consortium name="Ensembl"/>
        </authorList>
    </citation>
    <scope>IDENTIFICATION</scope>
</reference>
<dbReference type="OMA" id="QDADQQY"/>
<comment type="subcellular location">
    <subcellularLocation>
        <location evidence="1">Nucleus</location>
        <location evidence="1">Nucleolus</location>
    </subcellularLocation>
</comment>
<dbReference type="CTD" id="30836"/>
<feature type="compositionally biased region" description="Polar residues" evidence="3">
    <location>
        <begin position="173"/>
        <end position="185"/>
    </location>
</feature>
<feature type="compositionally biased region" description="Basic and acidic residues" evidence="3">
    <location>
        <begin position="599"/>
        <end position="613"/>
    </location>
</feature>
<evidence type="ECO:0000256" key="2">
    <source>
        <dbReference type="ARBA" id="ARBA00023242"/>
    </source>
</evidence>
<dbReference type="PANTHER" id="PTHR21686:SF12">
    <property type="entry name" value="DEOXYNUCLEOTIDYLTRANSFERASE TERMINAL-INTERACTING PROTEIN 2"/>
    <property type="match status" value="1"/>
</dbReference>
<feature type="domain" description="Fcf2 pre-rRNA processing C-terminal" evidence="4">
    <location>
        <begin position="727"/>
        <end position="820"/>
    </location>
</feature>
<feature type="region of interest" description="Disordered" evidence="3">
    <location>
        <begin position="1"/>
        <end position="359"/>
    </location>
</feature>
<dbReference type="Pfam" id="PF08698">
    <property type="entry name" value="Fcf2"/>
    <property type="match status" value="1"/>
</dbReference>
<feature type="region of interest" description="Disordered" evidence="3">
    <location>
        <begin position="711"/>
        <end position="736"/>
    </location>
</feature>
<dbReference type="InterPro" id="IPR039883">
    <property type="entry name" value="Fcf2/DNTTIP2"/>
</dbReference>
<dbReference type="KEGG" id="kmr:108230724"/>
<keyword evidence="2" id="KW-0539">Nucleus</keyword>
<dbReference type="GeneID" id="108230724"/>
<dbReference type="GO" id="GO:0005730">
    <property type="term" value="C:nucleolus"/>
    <property type="evidence" value="ECO:0007669"/>
    <property type="project" value="UniProtKB-SubCell"/>
</dbReference>
<feature type="compositionally biased region" description="Low complexity" evidence="3">
    <location>
        <begin position="306"/>
        <end position="323"/>
    </location>
</feature>
<organism evidence="5 6">
    <name type="scientific">Kryptolebias marmoratus</name>
    <name type="common">Mangrove killifish</name>
    <name type="synonym">Rivulus marmoratus</name>
    <dbReference type="NCBI Taxonomy" id="37003"/>
    <lineage>
        <taxon>Eukaryota</taxon>
        <taxon>Metazoa</taxon>
        <taxon>Chordata</taxon>
        <taxon>Craniata</taxon>
        <taxon>Vertebrata</taxon>
        <taxon>Euteleostomi</taxon>
        <taxon>Actinopterygii</taxon>
        <taxon>Neopterygii</taxon>
        <taxon>Teleostei</taxon>
        <taxon>Neoteleostei</taxon>
        <taxon>Acanthomorphata</taxon>
        <taxon>Ovalentaria</taxon>
        <taxon>Atherinomorphae</taxon>
        <taxon>Cyprinodontiformes</taxon>
        <taxon>Rivulidae</taxon>
        <taxon>Kryptolebias</taxon>
    </lineage>
</organism>
<dbReference type="Proteomes" id="UP000264800">
    <property type="component" value="Unplaced"/>
</dbReference>
<feature type="region of interest" description="Disordered" evidence="3">
    <location>
        <begin position="824"/>
        <end position="846"/>
    </location>
</feature>
<accession>A0A3Q3BKU6</accession>
<feature type="compositionally biased region" description="Polar residues" evidence="3">
    <location>
        <begin position="238"/>
        <end position="251"/>
    </location>
</feature>
<evidence type="ECO:0000313" key="6">
    <source>
        <dbReference type="Proteomes" id="UP000264800"/>
    </source>
</evidence>
<evidence type="ECO:0000256" key="3">
    <source>
        <dbReference type="SAM" id="MobiDB-lite"/>
    </source>
</evidence>
<feature type="compositionally biased region" description="Acidic residues" evidence="3">
    <location>
        <begin position="614"/>
        <end position="633"/>
    </location>
</feature>
<reference evidence="5" key="2">
    <citation type="submission" date="2025-09" db="UniProtKB">
        <authorList>
            <consortium name="Ensembl"/>
        </authorList>
    </citation>
    <scope>IDENTIFICATION</scope>
</reference>
<dbReference type="STRING" id="37003.ENSKMAP00000030161"/>
<dbReference type="Ensembl" id="ENSKMAT00000030545.1">
    <property type="protein sequence ID" value="ENSKMAP00000030161.1"/>
    <property type="gene ID" value="ENSKMAG00000022293.1"/>
</dbReference>
<feature type="compositionally biased region" description="Polar residues" evidence="3">
    <location>
        <begin position="444"/>
        <end position="464"/>
    </location>
</feature>
<evidence type="ECO:0000256" key="1">
    <source>
        <dbReference type="ARBA" id="ARBA00004604"/>
    </source>
</evidence>
<dbReference type="GO" id="GO:0006396">
    <property type="term" value="P:RNA processing"/>
    <property type="evidence" value="ECO:0007669"/>
    <property type="project" value="TreeGrafter"/>
</dbReference>
<proteinExistence type="predicted"/>
<feature type="compositionally biased region" description="Polar residues" evidence="3">
    <location>
        <begin position="45"/>
        <end position="64"/>
    </location>
</feature>
<sequence>MVATRRGARADSPSKTNQEKPTLIQAAPSTGRRTRSAAKQVEGRVQQTLEETCSRLSVTPATSTKKQRPRALKLHSPELPSTPVGSAHEADVSDGESVCSAASITEPPVTRSRGRSRLPRARNQENEEISEVESCSSVVSASKAGLRSSTRRKAAPQRSDSAPAEAGDVKPESCSSATSQSQRVTRSQRKPPRTRSSAKRQAGDSEVSDTDSCTSSISARVSRRKMHPIPFNLDELSESSASPLTGRQTRSTGRKTAATLDVTESPSCDSEGFESGPSYSLSTRRKGKTESADHKAVDLESDEMEVSSSVGSPGSTRSRGTPSCSWGAPASRRSARKRGGVSENASESAEKDGLLNDSRLESTMIAVDGDCTLLEEDQIQTSEGVNDARLCSKDETNISDDDPHAALSASVCAEEAETESAVITKDQEEALSAEDKDKDVSDMETMQETVSPSERAQPCPSVTATICERASETTGEAEEKQDAAVGRSEEEEGVSRLKTAPQQVVDVGEAQTEAFQVPSEWQTTADSDSEQKTKDSVVQSTKKISLLDSSDDGDFGEEEESEESEEEEERRGGPSSTPAASVEGLFMIDTRPGQDADEQYYREEEEAASRRLDQEEEDEEFVDEEGSDDDDEDTKILLSSRSSHITELSSRIDPGIRVKELGGLYISFDGSKSKPVSSSLQKLKEKKNLDEVMKKSVIGADFEKKDAVPPYSESKQALKLKHRAEREKSTGNGWFNMKAPEVTQELKGDLRVLKMRGSLDPKRFYKKNDRDGFPKYFQIGTVVDNPADFYHSHVPKKERKRTMVEELLADAEFRQKNKKRYQQIMAEKATDGAGKKRRRKKKFHKK</sequence>
<dbReference type="AlphaFoldDB" id="A0A3Q3BKU6"/>
<name>A0A3Q3BKU6_KRYMA</name>
<feature type="compositionally biased region" description="Basic and acidic residues" evidence="3">
    <location>
        <begin position="348"/>
        <end position="359"/>
    </location>
</feature>
<keyword evidence="6" id="KW-1185">Reference proteome</keyword>